<keyword evidence="4" id="KW-1185">Reference proteome</keyword>
<dbReference type="KEGG" id="ccac:CcaHIS019_0306180"/>
<feature type="transmembrane region" description="Helical" evidence="2">
    <location>
        <begin position="85"/>
        <end position="109"/>
    </location>
</feature>
<accession>A0AA48L2U0</accession>
<feature type="transmembrane region" description="Helical" evidence="2">
    <location>
        <begin position="9"/>
        <end position="31"/>
    </location>
</feature>
<feature type="region of interest" description="Disordered" evidence="1">
    <location>
        <begin position="173"/>
        <end position="193"/>
    </location>
</feature>
<sequence length="193" mass="20951">MISASRVHFLLYGVGCFWSLLVWCVAAGLVGKWNSMTYYDSYYRFDSANAVLAWGLLLWLYYTAALAVLMFVSPANPFLSIIADVCILFFFFVFGIGSVGSLSSVAGAFRAYSGYTGVSSFGSLGNATIALGWLLVFIVLGTLIFEVYYTVINYGKDMSVWRQSFHDLTTGGMPRGEKPPAAPPVNVASSSAV</sequence>
<feature type="transmembrane region" description="Helical" evidence="2">
    <location>
        <begin position="129"/>
        <end position="152"/>
    </location>
</feature>
<gene>
    <name evidence="3" type="ORF">CcaverHIS019_0306180</name>
</gene>
<proteinExistence type="predicted"/>
<dbReference type="GeneID" id="85494418"/>
<keyword evidence="2" id="KW-0812">Transmembrane</keyword>
<feature type="compositionally biased region" description="Low complexity" evidence="1">
    <location>
        <begin position="184"/>
        <end position="193"/>
    </location>
</feature>
<dbReference type="Proteomes" id="UP001233271">
    <property type="component" value="Chromosome 3"/>
</dbReference>
<keyword evidence="2" id="KW-1133">Transmembrane helix</keyword>
<evidence type="ECO:0000256" key="1">
    <source>
        <dbReference type="SAM" id="MobiDB-lite"/>
    </source>
</evidence>
<dbReference type="AlphaFoldDB" id="A0AA48L2U0"/>
<dbReference type="EMBL" id="AP028214">
    <property type="protein sequence ID" value="BEI90548.1"/>
    <property type="molecule type" value="Genomic_DNA"/>
</dbReference>
<organism evidence="3 4">
    <name type="scientific">Cutaneotrichosporon cavernicola</name>
    <dbReference type="NCBI Taxonomy" id="279322"/>
    <lineage>
        <taxon>Eukaryota</taxon>
        <taxon>Fungi</taxon>
        <taxon>Dikarya</taxon>
        <taxon>Basidiomycota</taxon>
        <taxon>Agaricomycotina</taxon>
        <taxon>Tremellomycetes</taxon>
        <taxon>Trichosporonales</taxon>
        <taxon>Trichosporonaceae</taxon>
        <taxon>Cutaneotrichosporon</taxon>
    </lineage>
</organism>
<keyword evidence="2" id="KW-0472">Membrane</keyword>
<evidence type="ECO:0000313" key="4">
    <source>
        <dbReference type="Proteomes" id="UP001233271"/>
    </source>
</evidence>
<name>A0AA48L2U0_9TREE</name>
<protein>
    <recommendedName>
        <fullName evidence="5">MARVEL domain-containing protein</fullName>
    </recommendedName>
</protein>
<dbReference type="RefSeq" id="XP_060455813.1">
    <property type="nucleotide sequence ID" value="XM_060599084.1"/>
</dbReference>
<evidence type="ECO:0008006" key="5">
    <source>
        <dbReference type="Google" id="ProtNLM"/>
    </source>
</evidence>
<feature type="transmembrane region" description="Helical" evidence="2">
    <location>
        <begin position="51"/>
        <end position="73"/>
    </location>
</feature>
<evidence type="ECO:0000256" key="2">
    <source>
        <dbReference type="SAM" id="Phobius"/>
    </source>
</evidence>
<evidence type="ECO:0000313" key="3">
    <source>
        <dbReference type="EMBL" id="BEI90548.1"/>
    </source>
</evidence>
<reference evidence="3" key="1">
    <citation type="journal article" date="2023" name="BMC Genomics">
        <title>Chromosome-level genome assemblies of Cutaneotrichosporon spp. (Trichosporonales, Basidiomycota) reveal imbalanced evolution between nucleotide sequences and chromosome synteny.</title>
        <authorList>
            <person name="Kobayashi Y."/>
            <person name="Kayamori A."/>
            <person name="Aoki K."/>
            <person name="Shiwa Y."/>
            <person name="Matsutani M."/>
            <person name="Fujita N."/>
            <person name="Sugita T."/>
            <person name="Iwasaki W."/>
            <person name="Tanaka N."/>
            <person name="Takashima M."/>
        </authorList>
    </citation>
    <scope>NUCLEOTIDE SEQUENCE</scope>
    <source>
        <strain evidence="3">HIS019</strain>
    </source>
</reference>